<dbReference type="Gene3D" id="1.10.3330.10">
    <property type="entry name" value="Oxo-4-hydroxy-4-carboxy-5-ureidoimidazoline decarboxylase"/>
    <property type="match status" value="1"/>
</dbReference>
<evidence type="ECO:0000256" key="6">
    <source>
        <dbReference type="ARBA" id="ARBA00023239"/>
    </source>
</evidence>
<gene>
    <name evidence="8" type="primary">uraD</name>
    <name evidence="8" type="ORF">FXF68_14045</name>
</gene>
<evidence type="ECO:0000256" key="3">
    <source>
        <dbReference type="ARBA" id="ARBA00012257"/>
    </source>
</evidence>
<evidence type="ECO:0000313" key="9">
    <source>
        <dbReference type="Proteomes" id="UP000323505"/>
    </source>
</evidence>
<keyword evidence="4" id="KW-0659">Purine metabolism</keyword>
<keyword evidence="6 8" id="KW-0456">Lyase</keyword>
<dbReference type="InterPro" id="IPR018020">
    <property type="entry name" value="OHCU_decarboxylase"/>
</dbReference>
<evidence type="ECO:0000313" key="8">
    <source>
        <dbReference type="EMBL" id="TYK48966.1"/>
    </source>
</evidence>
<dbReference type="InterPro" id="IPR036778">
    <property type="entry name" value="OHCU_decarboxylase_sf"/>
</dbReference>
<organism evidence="8 9">
    <name type="scientific">Actinomadura decatromicini</name>
    <dbReference type="NCBI Taxonomy" id="2604572"/>
    <lineage>
        <taxon>Bacteria</taxon>
        <taxon>Bacillati</taxon>
        <taxon>Actinomycetota</taxon>
        <taxon>Actinomycetes</taxon>
        <taxon>Streptosporangiales</taxon>
        <taxon>Thermomonosporaceae</taxon>
        <taxon>Actinomadura</taxon>
    </lineage>
</organism>
<dbReference type="Pfam" id="PF09349">
    <property type="entry name" value="OHCU_decarbox"/>
    <property type="match status" value="1"/>
</dbReference>
<dbReference type="Proteomes" id="UP000323505">
    <property type="component" value="Unassembled WGS sequence"/>
</dbReference>
<proteinExistence type="predicted"/>
<dbReference type="InterPro" id="IPR017595">
    <property type="entry name" value="OHCU_decarboxylase-2"/>
</dbReference>
<dbReference type="EMBL" id="VSRQ01000003">
    <property type="protein sequence ID" value="TYK48966.1"/>
    <property type="molecule type" value="Genomic_DNA"/>
</dbReference>
<keyword evidence="9" id="KW-1185">Reference proteome</keyword>
<dbReference type="AlphaFoldDB" id="A0A5D3FM18"/>
<evidence type="ECO:0000256" key="4">
    <source>
        <dbReference type="ARBA" id="ARBA00022631"/>
    </source>
</evidence>
<comment type="caution">
    <text evidence="8">The sequence shown here is derived from an EMBL/GenBank/DDBJ whole genome shotgun (WGS) entry which is preliminary data.</text>
</comment>
<feature type="domain" description="Oxo-4-hydroxy-4-carboxy-5-ureidoimidazoline decarboxylase" evidence="7">
    <location>
        <begin position="11"/>
        <end position="148"/>
    </location>
</feature>
<dbReference type="NCBIfam" id="TIGR03180">
    <property type="entry name" value="UraD_2"/>
    <property type="match status" value="1"/>
</dbReference>
<dbReference type="RefSeq" id="WP_148759460.1">
    <property type="nucleotide sequence ID" value="NZ_VSRQ01000003.1"/>
</dbReference>
<protein>
    <recommendedName>
        <fullName evidence="3">2-oxo-4-hydroxy-4-carboxy-5-ureidoimidazoline decarboxylase</fullName>
        <ecNumber evidence="3">4.1.1.97</ecNumber>
    </recommendedName>
</protein>
<dbReference type="GO" id="GO:0019628">
    <property type="term" value="P:urate catabolic process"/>
    <property type="evidence" value="ECO:0007669"/>
    <property type="project" value="TreeGrafter"/>
</dbReference>
<dbReference type="EC" id="4.1.1.97" evidence="3"/>
<dbReference type="GO" id="GO:0006144">
    <property type="term" value="P:purine nucleobase metabolic process"/>
    <property type="evidence" value="ECO:0007669"/>
    <property type="project" value="UniProtKB-KW"/>
</dbReference>
<sequence length="156" mass="16797">MRDERVVFTEAELSACCASRRWVAAVAGRSYAGAAELRAAGAAALDELTWDDVEEALAAHPRVGDRAAGWSRAEQAGMDGAAPDVRAALAAGNRAYEDRFGHVFLIRATGRTADEMLARLRERLGNDTETERMAVRRELAAIVDLRLAKLVGEEGA</sequence>
<dbReference type="SUPFAM" id="SSF158694">
    <property type="entry name" value="UraD-Like"/>
    <property type="match status" value="1"/>
</dbReference>
<comment type="pathway">
    <text evidence="2">Purine metabolism; urate degradation; (S)-allantoin from urate: step 3/3.</text>
</comment>
<evidence type="ECO:0000256" key="1">
    <source>
        <dbReference type="ARBA" id="ARBA00001163"/>
    </source>
</evidence>
<evidence type="ECO:0000259" key="7">
    <source>
        <dbReference type="Pfam" id="PF09349"/>
    </source>
</evidence>
<evidence type="ECO:0000256" key="5">
    <source>
        <dbReference type="ARBA" id="ARBA00022793"/>
    </source>
</evidence>
<dbReference type="GO" id="GO:0051997">
    <property type="term" value="F:2-oxo-4-hydroxy-4-carboxy-5-ureidoimidazoline decarboxylase activity"/>
    <property type="evidence" value="ECO:0007669"/>
    <property type="project" value="UniProtKB-EC"/>
</dbReference>
<dbReference type="NCBIfam" id="NF010372">
    <property type="entry name" value="PRK13798.1"/>
    <property type="match status" value="1"/>
</dbReference>
<accession>A0A5D3FM18</accession>
<dbReference type="PANTHER" id="PTHR43466">
    <property type="entry name" value="2-OXO-4-HYDROXY-4-CARBOXY-5-UREIDOIMIDAZOLINE DECARBOXYLASE-RELATED"/>
    <property type="match status" value="1"/>
</dbReference>
<keyword evidence="5" id="KW-0210">Decarboxylase</keyword>
<comment type="catalytic activity">
    <reaction evidence="1">
        <text>5-hydroxy-2-oxo-4-ureido-2,5-dihydro-1H-imidazole-5-carboxylate + H(+) = (S)-allantoin + CO2</text>
        <dbReference type="Rhea" id="RHEA:26301"/>
        <dbReference type="ChEBI" id="CHEBI:15378"/>
        <dbReference type="ChEBI" id="CHEBI:15678"/>
        <dbReference type="ChEBI" id="CHEBI:16526"/>
        <dbReference type="ChEBI" id="CHEBI:58639"/>
        <dbReference type="EC" id="4.1.1.97"/>
    </reaction>
</comment>
<evidence type="ECO:0000256" key="2">
    <source>
        <dbReference type="ARBA" id="ARBA00004754"/>
    </source>
</evidence>
<reference evidence="8 9" key="1">
    <citation type="submission" date="2019-08" db="EMBL/GenBank/DDBJ databases">
        <title>Actinomadura sp. nov. CYP1-5 isolated from mountain soil.</title>
        <authorList>
            <person name="Songsumanus A."/>
            <person name="Kuncharoen N."/>
            <person name="Kudo T."/>
            <person name="Yuki M."/>
            <person name="Igarashi Y."/>
            <person name="Tanasupawat S."/>
        </authorList>
    </citation>
    <scope>NUCLEOTIDE SEQUENCE [LARGE SCALE GENOMIC DNA]</scope>
    <source>
        <strain evidence="8 9">CYP1-5</strain>
    </source>
</reference>
<dbReference type="PANTHER" id="PTHR43466:SF1">
    <property type="entry name" value="2-OXO-4-HYDROXY-4-CARBOXY-5-UREIDOIMIDAZOLINE DECARBOXYLASE-RELATED"/>
    <property type="match status" value="1"/>
</dbReference>
<name>A0A5D3FM18_9ACTN</name>